<name>A0A7U7EP00_9GAMM</name>
<protein>
    <recommendedName>
        <fullName evidence="3">Zn-dependent dipeptidase, dipeptidase homolog</fullName>
    </recommendedName>
</protein>
<evidence type="ECO:0000313" key="2">
    <source>
        <dbReference type="Proteomes" id="UP000583387"/>
    </source>
</evidence>
<proteinExistence type="predicted"/>
<dbReference type="PANTHER" id="PTHR10443:SF12">
    <property type="entry name" value="DIPEPTIDASE"/>
    <property type="match status" value="1"/>
</dbReference>
<gene>
    <name evidence="1" type="ORF">PSEWESI4_02784</name>
</gene>
<keyword evidence="2" id="KW-1185">Reference proteome</keyword>
<dbReference type="InterPro" id="IPR008257">
    <property type="entry name" value="Pept_M19"/>
</dbReference>
<dbReference type="CDD" id="cd01301">
    <property type="entry name" value="rDP_like"/>
    <property type="match status" value="1"/>
</dbReference>
<dbReference type="AlphaFoldDB" id="A0A7U7EP00"/>
<accession>A0A7U7EP00</accession>
<dbReference type="SUPFAM" id="SSF51556">
    <property type="entry name" value="Metallo-dependent hydrolases"/>
    <property type="match status" value="1"/>
</dbReference>
<dbReference type="PROSITE" id="PS51365">
    <property type="entry name" value="RENAL_DIPEPTIDASE_2"/>
    <property type="match status" value="1"/>
</dbReference>
<reference evidence="1 2" key="1">
    <citation type="submission" date="2020-08" db="EMBL/GenBank/DDBJ databases">
        <authorList>
            <person name="Criscuolo A."/>
        </authorList>
    </citation>
    <scope>NUCLEOTIDE SEQUENCE [LARGE SCALE GENOMIC DNA]</scope>
    <source>
        <strain evidence="1">CIP111764</strain>
    </source>
</reference>
<sequence>MRKTLIALLVLAVIGLGIFFSLPSLLDRRMNSVATPPPYPASPAAEQLHNRLFIADLHDDALLWQRDLLERHDYGHSDLPRLLEGRVALQVFSTVTKTPRNLNYERNDDDTDNITPLIMAQRWPRATWGSLLERALYQSERLHRAVAASDGRLTLVTSRRELAGFIAAWQRDPQRLAGILATEGLHPLEGRLENVDRLYDAGFRIAGLTHFFDNEVGGSAHGMEQGGLTRFGRRVIARLEQKGMLIDLAHASQKLIDDVLASATRPVLVSHTGVQGTCPGPRNLSDRHIQAIAATGGVIGIGYWDAAVCETSVAAIVKAIRYTADKVGVAHVALGSDFDGTIHAPFDTSGLAQLTEGLQQAGFSEEEIAAIMGGNVRRLLLANLPEA</sequence>
<dbReference type="Pfam" id="PF01244">
    <property type="entry name" value="Peptidase_M19"/>
    <property type="match status" value="1"/>
</dbReference>
<dbReference type="RefSeq" id="WP_187671820.1">
    <property type="nucleotide sequence ID" value="NZ_CAJFCI010000055.1"/>
</dbReference>
<dbReference type="Proteomes" id="UP000583387">
    <property type="component" value="Unassembled WGS sequence"/>
</dbReference>
<dbReference type="GO" id="GO:0006508">
    <property type="term" value="P:proteolysis"/>
    <property type="evidence" value="ECO:0007669"/>
    <property type="project" value="InterPro"/>
</dbReference>
<evidence type="ECO:0000313" key="1">
    <source>
        <dbReference type="EMBL" id="CAD5108497.1"/>
    </source>
</evidence>
<evidence type="ECO:0008006" key="3">
    <source>
        <dbReference type="Google" id="ProtNLM"/>
    </source>
</evidence>
<organism evidence="1 2">
    <name type="scientific">Zestomonas carbonaria</name>
    <dbReference type="NCBI Taxonomy" id="2762745"/>
    <lineage>
        <taxon>Bacteria</taxon>
        <taxon>Pseudomonadati</taxon>
        <taxon>Pseudomonadota</taxon>
        <taxon>Gammaproteobacteria</taxon>
        <taxon>Pseudomonadales</taxon>
        <taxon>Pseudomonadaceae</taxon>
        <taxon>Zestomonas</taxon>
    </lineage>
</organism>
<dbReference type="EMBL" id="CAJFCI010000055">
    <property type="protein sequence ID" value="CAD5108497.1"/>
    <property type="molecule type" value="Genomic_DNA"/>
</dbReference>
<dbReference type="GO" id="GO:0070573">
    <property type="term" value="F:metallodipeptidase activity"/>
    <property type="evidence" value="ECO:0007669"/>
    <property type="project" value="InterPro"/>
</dbReference>
<dbReference type="InterPro" id="IPR032466">
    <property type="entry name" value="Metal_Hydrolase"/>
</dbReference>
<dbReference type="Gene3D" id="3.20.20.140">
    <property type="entry name" value="Metal-dependent hydrolases"/>
    <property type="match status" value="1"/>
</dbReference>
<dbReference type="PANTHER" id="PTHR10443">
    <property type="entry name" value="MICROSOMAL DIPEPTIDASE"/>
    <property type="match status" value="1"/>
</dbReference>
<comment type="caution">
    <text evidence="1">The sequence shown here is derived from an EMBL/GenBank/DDBJ whole genome shotgun (WGS) entry which is preliminary data.</text>
</comment>